<dbReference type="InterPro" id="IPR036249">
    <property type="entry name" value="Thioredoxin-like_sf"/>
</dbReference>
<evidence type="ECO:0000313" key="6">
    <source>
        <dbReference type="EMBL" id="BDX06746.1"/>
    </source>
</evidence>
<dbReference type="PANTHER" id="PTHR44051">
    <property type="entry name" value="GLUTATHIONE S-TRANSFERASE-RELATED"/>
    <property type="match status" value="1"/>
</dbReference>
<evidence type="ECO:0000256" key="1">
    <source>
        <dbReference type="ARBA" id="ARBA00007409"/>
    </source>
</evidence>
<dbReference type="InterPro" id="IPR004045">
    <property type="entry name" value="Glutathione_S-Trfase_N"/>
</dbReference>
<accession>A0AA48HL44</accession>
<dbReference type="FunFam" id="3.40.30.10:FF:000039">
    <property type="entry name" value="Glutathione S-transferase domain"/>
    <property type="match status" value="1"/>
</dbReference>
<gene>
    <name evidence="6" type="ORF">MACH26_22670</name>
</gene>
<reference evidence="6" key="1">
    <citation type="submission" date="2023-01" db="EMBL/GenBank/DDBJ databases">
        <title>Complete genome sequence of Planctobacterium marinum strain Dej080120_11.</title>
        <authorList>
            <person name="Ueki S."/>
            <person name="Maruyama F."/>
        </authorList>
    </citation>
    <scope>NUCLEOTIDE SEQUENCE</scope>
    <source>
        <strain evidence="6">Dej080120_11</strain>
    </source>
</reference>
<dbReference type="AlphaFoldDB" id="A0AA48HL44"/>
<dbReference type="Pfam" id="PF00043">
    <property type="entry name" value="GST_C"/>
    <property type="match status" value="1"/>
</dbReference>
<dbReference type="SFLD" id="SFLDG00358">
    <property type="entry name" value="Main_(cytGST)"/>
    <property type="match status" value="1"/>
</dbReference>
<dbReference type="InterPro" id="IPR010987">
    <property type="entry name" value="Glutathione-S-Trfase_C-like"/>
</dbReference>
<dbReference type="GO" id="GO:0016740">
    <property type="term" value="F:transferase activity"/>
    <property type="evidence" value="ECO:0007669"/>
    <property type="project" value="UniProtKB-KW"/>
</dbReference>
<feature type="domain" description="GST C-terminal" evidence="5">
    <location>
        <begin position="86"/>
        <end position="206"/>
    </location>
</feature>
<sequence length="208" mass="22828">MKIYDLELSGHAHRARLFANLLGLEYNLIPVDLLNGAHKQPEYLAKNPFGQVPALEDGDVTVYDSNAILVYLASKYDSDRTWLPVSPELAAQVQVWLSKAANELHHGPATARLITVFGAGYDPDVTIQKANALLNIMNEHLQNRTWFVGNNPTIADIALYSYTAHAPEGGVNLAHYPNIVNWLQKVEGLPGFIAMPTTETDAKKALAA</sequence>
<dbReference type="Gene3D" id="3.40.30.10">
    <property type="entry name" value="Glutaredoxin"/>
    <property type="match status" value="1"/>
</dbReference>
<proteinExistence type="inferred from homology"/>
<evidence type="ECO:0000313" key="7">
    <source>
        <dbReference type="Proteomes" id="UP001333710"/>
    </source>
</evidence>
<dbReference type="Gene3D" id="1.20.1050.10">
    <property type="match status" value="1"/>
</dbReference>
<dbReference type="KEGG" id="pmaw:MACH26_22670"/>
<dbReference type="Pfam" id="PF02798">
    <property type="entry name" value="GST_N"/>
    <property type="match status" value="1"/>
</dbReference>
<dbReference type="InterPro" id="IPR004046">
    <property type="entry name" value="GST_C"/>
</dbReference>
<dbReference type="SUPFAM" id="SSF52833">
    <property type="entry name" value="Thioredoxin-like"/>
    <property type="match status" value="1"/>
</dbReference>
<name>A0AA48HL44_9ALTE</name>
<dbReference type="SFLD" id="SFLDG01151">
    <property type="entry name" value="Main.2:_Nu-like"/>
    <property type="match status" value="1"/>
</dbReference>
<dbReference type="InterPro" id="IPR036282">
    <property type="entry name" value="Glutathione-S-Trfase_C_sf"/>
</dbReference>
<keyword evidence="2" id="KW-0808">Transferase</keyword>
<dbReference type="CDD" id="cd03056">
    <property type="entry name" value="GST_N_4"/>
    <property type="match status" value="1"/>
</dbReference>
<dbReference type="CDD" id="cd03206">
    <property type="entry name" value="GST_C_7"/>
    <property type="match status" value="1"/>
</dbReference>
<evidence type="ECO:0000256" key="3">
    <source>
        <dbReference type="RuleBase" id="RU003494"/>
    </source>
</evidence>
<evidence type="ECO:0000259" key="4">
    <source>
        <dbReference type="PROSITE" id="PS50404"/>
    </source>
</evidence>
<dbReference type="EMBL" id="AP027272">
    <property type="protein sequence ID" value="BDX06746.1"/>
    <property type="molecule type" value="Genomic_DNA"/>
</dbReference>
<protein>
    <submittedName>
        <fullName evidence="6">Glutathione S-transferase</fullName>
    </submittedName>
</protein>
<evidence type="ECO:0000256" key="2">
    <source>
        <dbReference type="ARBA" id="ARBA00022679"/>
    </source>
</evidence>
<dbReference type="PROSITE" id="PS50404">
    <property type="entry name" value="GST_NTER"/>
    <property type="match status" value="1"/>
</dbReference>
<dbReference type="RefSeq" id="WP_338292748.1">
    <property type="nucleotide sequence ID" value="NZ_AP027272.1"/>
</dbReference>
<dbReference type="Proteomes" id="UP001333710">
    <property type="component" value="Chromosome"/>
</dbReference>
<dbReference type="PROSITE" id="PS50405">
    <property type="entry name" value="GST_CTER"/>
    <property type="match status" value="1"/>
</dbReference>
<organism evidence="6 7">
    <name type="scientific">Planctobacterium marinum</name>
    <dbReference type="NCBI Taxonomy" id="1631968"/>
    <lineage>
        <taxon>Bacteria</taxon>
        <taxon>Pseudomonadati</taxon>
        <taxon>Pseudomonadota</taxon>
        <taxon>Gammaproteobacteria</taxon>
        <taxon>Alteromonadales</taxon>
        <taxon>Alteromonadaceae</taxon>
        <taxon>Planctobacterium</taxon>
    </lineage>
</organism>
<dbReference type="SUPFAM" id="SSF47616">
    <property type="entry name" value="GST C-terminal domain-like"/>
    <property type="match status" value="1"/>
</dbReference>
<dbReference type="SFLD" id="SFLDS00019">
    <property type="entry name" value="Glutathione_Transferase_(cytos"/>
    <property type="match status" value="1"/>
</dbReference>
<keyword evidence="7" id="KW-1185">Reference proteome</keyword>
<dbReference type="PANTHER" id="PTHR44051:SF2">
    <property type="entry name" value="HYPOTHETICAL GLUTATHIONE S-TRANSFERASE LIKE PROTEIN"/>
    <property type="match status" value="1"/>
</dbReference>
<evidence type="ECO:0000259" key="5">
    <source>
        <dbReference type="PROSITE" id="PS50405"/>
    </source>
</evidence>
<dbReference type="InterPro" id="IPR040079">
    <property type="entry name" value="Glutathione_S-Trfase"/>
</dbReference>
<comment type="similarity">
    <text evidence="1 3">Belongs to the GST superfamily.</text>
</comment>
<feature type="domain" description="GST N-terminal" evidence="4">
    <location>
        <begin position="1"/>
        <end position="80"/>
    </location>
</feature>